<dbReference type="EMBL" id="JXTC01000044">
    <property type="protein sequence ID" value="PON95499.1"/>
    <property type="molecule type" value="Genomic_DNA"/>
</dbReference>
<evidence type="ECO:0000256" key="2">
    <source>
        <dbReference type="ARBA" id="ARBA00022679"/>
    </source>
</evidence>
<name>A0A2P5FCI9_TREOI</name>
<accession>A0A2P5FCI9</accession>
<protein>
    <submittedName>
        <fullName evidence="3">UDP-glucuronosyl/UDP-glucosyltransferase</fullName>
    </submittedName>
</protein>
<evidence type="ECO:0000256" key="1">
    <source>
        <dbReference type="ARBA" id="ARBA00009995"/>
    </source>
</evidence>
<comment type="similarity">
    <text evidence="1">Belongs to the UDP-glycosyltransferase family.</text>
</comment>
<dbReference type="Gene3D" id="3.40.50.2000">
    <property type="entry name" value="Glycogen Phosphorylase B"/>
    <property type="match status" value="2"/>
</dbReference>
<comment type="caution">
    <text evidence="3">The sequence shown here is derived from an EMBL/GenBank/DDBJ whole genome shotgun (WGS) entry which is preliminary data.</text>
</comment>
<dbReference type="InterPro" id="IPR002213">
    <property type="entry name" value="UDP_glucos_trans"/>
</dbReference>
<keyword evidence="2 3" id="KW-0808">Transferase</keyword>
<dbReference type="STRING" id="63057.A0A2P5FCI9"/>
<keyword evidence="4" id="KW-1185">Reference proteome</keyword>
<evidence type="ECO:0000313" key="3">
    <source>
        <dbReference type="EMBL" id="PON95499.1"/>
    </source>
</evidence>
<dbReference type="PANTHER" id="PTHR11926:SF870">
    <property type="entry name" value="UDP-GLYCOSYLTRANSFERASE 75B1"/>
    <property type="match status" value="1"/>
</dbReference>
<sequence>MVLVNIYDELEDEALRAVSDHLSLMGIGPLIPSAFLDDKDPSDKFFGGELFQGSEDKYIEWLDSKPKTTIVYVSFGSMSVLSKPRMEEIAKGLLDFGRSSILNDKKDDYNHDQISCGGELEKLGMIVPWCSQVLEVLSNESLGCFVTHCGWNSTLEILATRVPMVAFPQWIDQGTNAKLIEDMWKTGLIRVNPNDEGIVKSGEIKRYLELVMGRK</sequence>
<dbReference type="CDD" id="cd03784">
    <property type="entry name" value="GT1_Gtf-like"/>
    <property type="match status" value="1"/>
</dbReference>
<dbReference type="Proteomes" id="UP000237000">
    <property type="component" value="Unassembled WGS sequence"/>
</dbReference>
<reference evidence="4" key="1">
    <citation type="submission" date="2016-06" db="EMBL/GenBank/DDBJ databases">
        <title>Parallel loss of symbiosis genes in relatives of nitrogen-fixing non-legume Parasponia.</title>
        <authorList>
            <person name="Van Velzen R."/>
            <person name="Holmer R."/>
            <person name="Bu F."/>
            <person name="Rutten L."/>
            <person name="Van Zeijl A."/>
            <person name="Liu W."/>
            <person name="Santuari L."/>
            <person name="Cao Q."/>
            <person name="Sharma T."/>
            <person name="Shen D."/>
            <person name="Roswanjaya Y."/>
            <person name="Wardhani T."/>
            <person name="Kalhor M.S."/>
            <person name="Jansen J."/>
            <person name="Van den Hoogen J."/>
            <person name="Gungor B."/>
            <person name="Hartog M."/>
            <person name="Hontelez J."/>
            <person name="Verver J."/>
            <person name="Yang W.-C."/>
            <person name="Schijlen E."/>
            <person name="Repin R."/>
            <person name="Schilthuizen M."/>
            <person name="Schranz E."/>
            <person name="Heidstra R."/>
            <person name="Miyata K."/>
            <person name="Fedorova E."/>
            <person name="Kohlen W."/>
            <person name="Bisseling T."/>
            <person name="Smit S."/>
            <person name="Geurts R."/>
        </authorList>
    </citation>
    <scope>NUCLEOTIDE SEQUENCE [LARGE SCALE GENOMIC DNA]</scope>
    <source>
        <strain evidence="4">cv. RG33-2</strain>
    </source>
</reference>
<dbReference type="AlphaFoldDB" id="A0A2P5FCI9"/>
<proteinExistence type="inferred from homology"/>
<evidence type="ECO:0000313" key="4">
    <source>
        <dbReference type="Proteomes" id="UP000237000"/>
    </source>
</evidence>
<dbReference type="PANTHER" id="PTHR11926">
    <property type="entry name" value="GLUCOSYL/GLUCURONOSYL TRANSFERASES"/>
    <property type="match status" value="1"/>
</dbReference>
<dbReference type="SUPFAM" id="SSF53756">
    <property type="entry name" value="UDP-Glycosyltransferase/glycogen phosphorylase"/>
    <property type="match status" value="1"/>
</dbReference>
<gene>
    <name evidence="3" type="ORF">TorRG33x02_086450</name>
</gene>
<dbReference type="OrthoDB" id="5835829at2759"/>
<dbReference type="GO" id="GO:0080044">
    <property type="term" value="F:quercetin 7-O-glucosyltransferase activity"/>
    <property type="evidence" value="ECO:0007669"/>
    <property type="project" value="TreeGrafter"/>
</dbReference>
<dbReference type="Pfam" id="PF00201">
    <property type="entry name" value="UDPGT"/>
    <property type="match status" value="1"/>
</dbReference>
<dbReference type="GO" id="GO:0080043">
    <property type="term" value="F:quercetin 3-O-glucosyltransferase activity"/>
    <property type="evidence" value="ECO:0007669"/>
    <property type="project" value="TreeGrafter"/>
</dbReference>
<organism evidence="3 4">
    <name type="scientific">Trema orientale</name>
    <name type="common">Charcoal tree</name>
    <name type="synonym">Celtis orientalis</name>
    <dbReference type="NCBI Taxonomy" id="63057"/>
    <lineage>
        <taxon>Eukaryota</taxon>
        <taxon>Viridiplantae</taxon>
        <taxon>Streptophyta</taxon>
        <taxon>Embryophyta</taxon>
        <taxon>Tracheophyta</taxon>
        <taxon>Spermatophyta</taxon>
        <taxon>Magnoliopsida</taxon>
        <taxon>eudicotyledons</taxon>
        <taxon>Gunneridae</taxon>
        <taxon>Pentapetalae</taxon>
        <taxon>rosids</taxon>
        <taxon>fabids</taxon>
        <taxon>Rosales</taxon>
        <taxon>Cannabaceae</taxon>
        <taxon>Trema</taxon>
    </lineage>
</organism>
<dbReference type="InParanoid" id="A0A2P5FCI9"/>